<evidence type="ECO:0000313" key="3">
    <source>
        <dbReference type="Proteomes" id="UP001327560"/>
    </source>
</evidence>
<sequence length="107" mass="12201">MEVLFLTHIRERHLVAATVCYLRATIACKGRVVLESLYSSSGYSGRIRLDRCSPPLNTPPHFWVGTEKKKIEDRSRSIDLVEYEDDHEKPPPKNTNDSADSQTMIVI</sequence>
<name>A0AAQ3KCR2_9LILI</name>
<accession>A0AAQ3KCR2</accession>
<dbReference type="Proteomes" id="UP001327560">
    <property type="component" value="Chromosome 4"/>
</dbReference>
<gene>
    <name evidence="2" type="ORF">Cni_G15095</name>
</gene>
<feature type="compositionally biased region" description="Polar residues" evidence="1">
    <location>
        <begin position="94"/>
        <end position="107"/>
    </location>
</feature>
<evidence type="ECO:0000256" key="1">
    <source>
        <dbReference type="SAM" id="MobiDB-lite"/>
    </source>
</evidence>
<evidence type="ECO:0000313" key="2">
    <source>
        <dbReference type="EMBL" id="WOL06363.1"/>
    </source>
</evidence>
<reference evidence="2 3" key="1">
    <citation type="submission" date="2023-10" db="EMBL/GenBank/DDBJ databases">
        <title>Chromosome-scale genome assembly provides insights into flower coloration mechanisms of Canna indica.</title>
        <authorList>
            <person name="Li C."/>
        </authorList>
    </citation>
    <scope>NUCLEOTIDE SEQUENCE [LARGE SCALE GENOMIC DNA]</scope>
    <source>
        <tissue evidence="2">Flower</tissue>
    </source>
</reference>
<keyword evidence="3" id="KW-1185">Reference proteome</keyword>
<organism evidence="2 3">
    <name type="scientific">Canna indica</name>
    <name type="common">Indian-shot</name>
    <dbReference type="NCBI Taxonomy" id="4628"/>
    <lineage>
        <taxon>Eukaryota</taxon>
        <taxon>Viridiplantae</taxon>
        <taxon>Streptophyta</taxon>
        <taxon>Embryophyta</taxon>
        <taxon>Tracheophyta</taxon>
        <taxon>Spermatophyta</taxon>
        <taxon>Magnoliopsida</taxon>
        <taxon>Liliopsida</taxon>
        <taxon>Zingiberales</taxon>
        <taxon>Cannaceae</taxon>
        <taxon>Canna</taxon>
    </lineage>
</organism>
<feature type="region of interest" description="Disordered" evidence="1">
    <location>
        <begin position="80"/>
        <end position="107"/>
    </location>
</feature>
<protein>
    <submittedName>
        <fullName evidence="2">Uncharacterized protein</fullName>
    </submittedName>
</protein>
<dbReference type="AlphaFoldDB" id="A0AAQ3KCR2"/>
<proteinExistence type="predicted"/>
<dbReference type="EMBL" id="CP136893">
    <property type="protein sequence ID" value="WOL06363.1"/>
    <property type="molecule type" value="Genomic_DNA"/>
</dbReference>